<proteinExistence type="predicted"/>
<evidence type="ECO:0000313" key="2">
    <source>
        <dbReference type="WBParaSite" id="Pan_g21685.t1"/>
    </source>
</evidence>
<accession>A0A7E4VJV4</accession>
<dbReference type="AlphaFoldDB" id="A0A7E4VJV4"/>
<evidence type="ECO:0000313" key="1">
    <source>
        <dbReference type="Proteomes" id="UP000492821"/>
    </source>
</evidence>
<dbReference type="WBParaSite" id="Pan_g21685.t1">
    <property type="protein sequence ID" value="Pan_g21685.t1"/>
    <property type="gene ID" value="Pan_g21685"/>
</dbReference>
<dbReference type="Proteomes" id="UP000492821">
    <property type="component" value="Unassembled WGS sequence"/>
</dbReference>
<keyword evidence="1" id="KW-1185">Reference proteome</keyword>
<protein>
    <submittedName>
        <fullName evidence="2">BTB domain-containing protein</fullName>
    </submittedName>
</protein>
<name>A0A7E4VJV4_PANRE</name>
<sequence>MTISNKPDDLQSIASDVDDFEVIKRQSVYSVRFFTHNNNVFHVCKSKDYQQIENVDDTYYDVAWGLAFQWFNPSTKFGHIFDQFKFNVEYVNFTECHIGLNFLQKVAENMNDNVKIVEYRNCTFDPDVTREVVAKMFNNHEQIVTHGCELKEK</sequence>
<organism evidence="1 2">
    <name type="scientific">Panagrellus redivivus</name>
    <name type="common">Microworm</name>
    <dbReference type="NCBI Taxonomy" id="6233"/>
    <lineage>
        <taxon>Eukaryota</taxon>
        <taxon>Metazoa</taxon>
        <taxon>Ecdysozoa</taxon>
        <taxon>Nematoda</taxon>
        <taxon>Chromadorea</taxon>
        <taxon>Rhabditida</taxon>
        <taxon>Tylenchina</taxon>
        <taxon>Panagrolaimomorpha</taxon>
        <taxon>Panagrolaimoidea</taxon>
        <taxon>Panagrolaimidae</taxon>
        <taxon>Panagrellus</taxon>
    </lineage>
</organism>
<reference evidence="1" key="1">
    <citation type="journal article" date="2013" name="Genetics">
        <title>The draft genome and transcriptome of Panagrellus redivivus are shaped by the harsh demands of a free-living lifestyle.</title>
        <authorList>
            <person name="Srinivasan J."/>
            <person name="Dillman A.R."/>
            <person name="Macchietto M.G."/>
            <person name="Heikkinen L."/>
            <person name="Lakso M."/>
            <person name="Fracchia K.M."/>
            <person name="Antoshechkin I."/>
            <person name="Mortazavi A."/>
            <person name="Wong G."/>
            <person name="Sternberg P.W."/>
        </authorList>
    </citation>
    <scope>NUCLEOTIDE SEQUENCE [LARGE SCALE GENOMIC DNA]</scope>
    <source>
        <strain evidence="1">MT8872</strain>
    </source>
</reference>
<reference evidence="2" key="2">
    <citation type="submission" date="2020-10" db="UniProtKB">
        <authorList>
            <consortium name="WormBaseParasite"/>
        </authorList>
    </citation>
    <scope>IDENTIFICATION</scope>
</reference>